<accession>A0A812PKE9</accession>
<evidence type="ECO:0000313" key="9">
    <source>
        <dbReference type="Proteomes" id="UP000601435"/>
    </source>
</evidence>
<dbReference type="EMBL" id="CAJNJA010014245">
    <property type="protein sequence ID" value="CAE7338502.1"/>
    <property type="molecule type" value="Genomic_DNA"/>
</dbReference>
<dbReference type="Pfam" id="PF16124">
    <property type="entry name" value="RecQ_Zn_bind"/>
    <property type="match status" value="1"/>
</dbReference>
<proteinExistence type="inferred from homology"/>
<evidence type="ECO:0000313" key="8">
    <source>
        <dbReference type="EMBL" id="CAE7338502.1"/>
    </source>
</evidence>
<dbReference type="SUPFAM" id="SSF52540">
    <property type="entry name" value="P-loop containing nucleoside triphosphate hydrolases"/>
    <property type="match status" value="1"/>
</dbReference>
<dbReference type="GO" id="GO:0000724">
    <property type="term" value="P:double-strand break repair via homologous recombination"/>
    <property type="evidence" value="ECO:0007669"/>
    <property type="project" value="TreeGrafter"/>
</dbReference>
<sequence>MLRSFKGVSSNSVPTSGGNQEHEPGGRTIIYVHMRDDVDKVSKQLKELLPSLSEQGSAVTVGSYHARIQQRQRDKAHFEFSSAGGDRVMVATVAYGMGVHFPDVRRVYHLGSPWTVESYLQQIGRAGRDGEPATCEVISASRDFARAVYAQSSDSEEWERKSMEQMRHLLHGHSCRWLELLRYLGEEPEFGSRCGVCDICLAEGGKEADRDLAREAIEILRLVKAGSVAAQEVVLAGTTLHTLLCTAKIRETGNLGLEERFHRQEITGLSTKIKLKQYLQEVVETLAGTFEVLVQTARGRNFLEEVSAGSTGLRIAP</sequence>
<feature type="domain" description="Helicase C-terminal" evidence="7">
    <location>
        <begin position="1"/>
        <end position="181"/>
    </location>
</feature>
<evidence type="ECO:0000256" key="3">
    <source>
        <dbReference type="ARBA" id="ARBA00023235"/>
    </source>
</evidence>
<dbReference type="PANTHER" id="PTHR13710:SF105">
    <property type="entry name" value="ATP-DEPENDENT DNA HELICASE Q1"/>
    <property type="match status" value="1"/>
</dbReference>
<comment type="catalytic activity">
    <reaction evidence="4">
        <text>Couples ATP hydrolysis with the unwinding of duplex DNA by translocating in the 3'-5' direction.</text>
        <dbReference type="EC" id="5.6.2.4"/>
    </reaction>
</comment>
<dbReference type="Pfam" id="PF00271">
    <property type="entry name" value="Helicase_C"/>
    <property type="match status" value="1"/>
</dbReference>
<keyword evidence="9" id="KW-1185">Reference proteome</keyword>
<feature type="compositionally biased region" description="Polar residues" evidence="6">
    <location>
        <begin position="7"/>
        <end position="19"/>
    </location>
</feature>
<evidence type="ECO:0000256" key="4">
    <source>
        <dbReference type="ARBA" id="ARBA00034617"/>
    </source>
</evidence>
<organism evidence="8 9">
    <name type="scientific">Symbiodinium necroappetens</name>
    <dbReference type="NCBI Taxonomy" id="1628268"/>
    <lineage>
        <taxon>Eukaryota</taxon>
        <taxon>Sar</taxon>
        <taxon>Alveolata</taxon>
        <taxon>Dinophyceae</taxon>
        <taxon>Suessiales</taxon>
        <taxon>Symbiodiniaceae</taxon>
        <taxon>Symbiodinium</taxon>
    </lineage>
</organism>
<keyword evidence="3" id="KW-0413">Isomerase</keyword>
<dbReference type="GO" id="GO:0005694">
    <property type="term" value="C:chromosome"/>
    <property type="evidence" value="ECO:0007669"/>
    <property type="project" value="TreeGrafter"/>
</dbReference>
<keyword evidence="2" id="KW-0238">DNA-binding</keyword>
<dbReference type="PROSITE" id="PS51194">
    <property type="entry name" value="HELICASE_CTER"/>
    <property type="match status" value="1"/>
</dbReference>
<protein>
    <recommendedName>
        <fullName evidence="5">DNA 3'-5' helicase</fullName>
        <ecNumber evidence="5">5.6.2.4</ecNumber>
    </recommendedName>
</protein>
<evidence type="ECO:0000256" key="1">
    <source>
        <dbReference type="ARBA" id="ARBA00005446"/>
    </source>
</evidence>
<dbReference type="OrthoDB" id="10261556at2759"/>
<dbReference type="InterPro" id="IPR036388">
    <property type="entry name" value="WH-like_DNA-bd_sf"/>
</dbReference>
<dbReference type="EC" id="5.6.2.4" evidence="5"/>
<dbReference type="Proteomes" id="UP000601435">
    <property type="component" value="Unassembled WGS sequence"/>
</dbReference>
<gene>
    <name evidence="8" type="primary">wrn-1</name>
    <name evidence="8" type="ORF">SNEC2469_LOCUS8682</name>
</gene>
<evidence type="ECO:0000256" key="2">
    <source>
        <dbReference type="ARBA" id="ARBA00023125"/>
    </source>
</evidence>
<comment type="caution">
    <text evidence="8">The sequence shown here is derived from an EMBL/GenBank/DDBJ whole genome shotgun (WGS) entry which is preliminary data.</text>
</comment>
<evidence type="ECO:0000256" key="6">
    <source>
        <dbReference type="SAM" id="MobiDB-lite"/>
    </source>
</evidence>
<dbReference type="Gene3D" id="3.40.50.300">
    <property type="entry name" value="P-loop containing nucleotide triphosphate hydrolases"/>
    <property type="match status" value="1"/>
</dbReference>
<dbReference type="InterPro" id="IPR032284">
    <property type="entry name" value="RecQ_Zn-bd"/>
</dbReference>
<feature type="region of interest" description="Disordered" evidence="6">
    <location>
        <begin position="1"/>
        <end position="26"/>
    </location>
</feature>
<dbReference type="GO" id="GO:0003677">
    <property type="term" value="F:DNA binding"/>
    <property type="evidence" value="ECO:0007669"/>
    <property type="project" value="UniProtKB-KW"/>
</dbReference>
<dbReference type="InterPro" id="IPR027417">
    <property type="entry name" value="P-loop_NTPase"/>
</dbReference>
<dbReference type="Gene3D" id="1.10.10.10">
    <property type="entry name" value="Winged helix-like DNA-binding domain superfamily/Winged helix DNA-binding domain"/>
    <property type="match status" value="1"/>
</dbReference>
<dbReference type="InterPro" id="IPR001650">
    <property type="entry name" value="Helicase_C-like"/>
</dbReference>
<reference evidence="8" key="1">
    <citation type="submission" date="2021-02" db="EMBL/GenBank/DDBJ databases">
        <authorList>
            <person name="Dougan E. K."/>
            <person name="Rhodes N."/>
            <person name="Thang M."/>
            <person name="Chan C."/>
        </authorList>
    </citation>
    <scope>NUCLEOTIDE SEQUENCE</scope>
</reference>
<comment type="similarity">
    <text evidence="1">Belongs to the helicase family. RecQ subfamily.</text>
</comment>
<dbReference type="PANTHER" id="PTHR13710">
    <property type="entry name" value="DNA HELICASE RECQ FAMILY MEMBER"/>
    <property type="match status" value="1"/>
</dbReference>
<dbReference type="GO" id="GO:0043138">
    <property type="term" value="F:3'-5' DNA helicase activity"/>
    <property type="evidence" value="ECO:0007669"/>
    <property type="project" value="UniProtKB-EC"/>
</dbReference>
<evidence type="ECO:0000259" key="7">
    <source>
        <dbReference type="PROSITE" id="PS51194"/>
    </source>
</evidence>
<dbReference type="AlphaFoldDB" id="A0A812PKE9"/>
<name>A0A812PKE9_9DINO</name>
<dbReference type="SMART" id="SM00490">
    <property type="entry name" value="HELICc"/>
    <property type="match status" value="1"/>
</dbReference>
<dbReference type="GO" id="GO:0005737">
    <property type="term" value="C:cytoplasm"/>
    <property type="evidence" value="ECO:0007669"/>
    <property type="project" value="TreeGrafter"/>
</dbReference>
<evidence type="ECO:0000256" key="5">
    <source>
        <dbReference type="ARBA" id="ARBA00034808"/>
    </source>
</evidence>
<dbReference type="GO" id="GO:0009378">
    <property type="term" value="F:four-way junction helicase activity"/>
    <property type="evidence" value="ECO:0007669"/>
    <property type="project" value="TreeGrafter"/>
</dbReference>